<dbReference type="EMBL" id="DVGB01000098">
    <property type="protein sequence ID" value="HIR02227.1"/>
    <property type="molecule type" value="Genomic_DNA"/>
</dbReference>
<reference evidence="1" key="2">
    <citation type="journal article" date="2021" name="PeerJ">
        <title>Extensive microbial diversity within the chicken gut microbiome revealed by metagenomics and culture.</title>
        <authorList>
            <person name="Gilroy R."/>
            <person name="Ravi A."/>
            <person name="Getino M."/>
            <person name="Pursley I."/>
            <person name="Horton D.L."/>
            <person name="Alikhan N.F."/>
            <person name="Baker D."/>
            <person name="Gharbi K."/>
            <person name="Hall N."/>
            <person name="Watson M."/>
            <person name="Adriaenssens E.M."/>
            <person name="Foster-Nyarko E."/>
            <person name="Jarju S."/>
            <person name="Secka A."/>
            <person name="Antonio M."/>
            <person name="Oren A."/>
            <person name="Chaudhuri R.R."/>
            <person name="La Ragione R."/>
            <person name="Hildebrand F."/>
            <person name="Pallen M.J."/>
        </authorList>
    </citation>
    <scope>NUCLEOTIDE SEQUENCE</scope>
    <source>
        <strain evidence="1">ChiGjej1B1-2707</strain>
    </source>
</reference>
<name>A0A9D1A196_9ACTN</name>
<protein>
    <recommendedName>
        <fullName evidence="3">Transposase</fullName>
    </recommendedName>
</protein>
<organism evidence="1 2">
    <name type="scientific">Candidatus Aveggerthella stercoripullorum</name>
    <dbReference type="NCBI Taxonomy" id="2840688"/>
    <lineage>
        <taxon>Bacteria</taxon>
        <taxon>Bacillati</taxon>
        <taxon>Actinomycetota</taxon>
        <taxon>Coriobacteriia</taxon>
        <taxon>Eggerthellales</taxon>
        <taxon>Eggerthellaceae</taxon>
        <taxon>Eggerthellaceae incertae sedis</taxon>
        <taxon>Candidatus Aveggerthella</taxon>
    </lineage>
</organism>
<evidence type="ECO:0008006" key="3">
    <source>
        <dbReference type="Google" id="ProtNLM"/>
    </source>
</evidence>
<dbReference type="AlphaFoldDB" id="A0A9D1A196"/>
<reference evidence="1" key="1">
    <citation type="submission" date="2020-10" db="EMBL/GenBank/DDBJ databases">
        <authorList>
            <person name="Gilroy R."/>
        </authorList>
    </citation>
    <scope>NUCLEOTIDE SEQUENCE</scope>
    <source>
        <strain evidence="1">ChiGjej1B1-2707</strain>
    </source>
</reference>
<proteinExistence type="predicted"/>
<gene>
    <name evidence="1" type="ORF">IAA69_08225</name>
</gene>
<dbReference type="Proteomes" id="UP000824261">
    <property type="component" value="Unassembled WGS sequence"/>
</dbReference>
<comment type="caution">
    <text evidence="1">The sequence shown here is derived from an EMBL/GenBank/DDBJ whole genome shotgun (WGS) entry which is preliminary data.</text>
</comment>
<accession>A0A9D1A196</accession>
<evidence type="ECO:0000313" key="2">
    <source>
        <dbReference type="Proteomes" id="UP000824261"/>
    </source>
</evidence>
<evidence type="ECO:0000313" key="1">
    <source>
        <dbReference type="EMBL" id="HIR02227.1"/>
    </source>
</evidence>
<sequence length="59" mass="6735">MDAREIEKRFGITDEQLDAWEKDASEGILHGEPCGEVVVGKQLKFGEEMQRASRRLSEE</sequence>